<evidence type="ECO:0000256" key="4">
    <source>
        <dbReference type="ARBA" id="ARBA00022777"/>
    </source>
</evidence>
<dbReference type="InterPro" id="IPR011009">
    <property type="entry name" value="Kinase-like_dom_sf"/>
</dbReference>
<sequence>MGLLGEGGFGKVYLVKDYRAKRIDPECAVKFISRASPGYRKNAVLDECYMARLVSDQPFLLGCHLCFQTYSYVNIQMPFCHRGELQELCKTKTNPKGIFPINLAVYYLACLLEAVHFLHSKNVIHRDIKPYNIFLMKDGTMKLGDFGLAVETEERIFRPCGTPGYLSKNVLMCFVGHENASGYLFDHDWYAVAATLYGLLTGFEAQPYRDYQATLNYVNNKVHRPFPIGFPRPIQEVLDFLFSWDPDSYDDEVDVYENK</sequence>
<dbReference type="PROSITE" id="PS00108">
    <property type="entry name" value="PROTEIN_KINASE_ST"/>
    <property type="match status" value="1"/>
</dbReference>
<evidence type="ECO:0000256" key="6">
    <source>
        <dbReference type="PROSITE-ProRule" id="PRU10141"/>
    </source>
</evidence>
<keyword evidence="4 9" id="KW-0418">Kinase</keyword>
<gene>
    <name evidence="9" type="primary">CDC5</name>
    <name evidence="9" type="ORF">Ciccas_014622</name>
</gene>
<evidence type="ECO:0000256" key="3">
    <source>
        <dbReference type="ARBA" id="ARBA00022741"/>
    </source>
</evidence>
<dbReference type="Pfam" id="PF00069">
    <property type="entry name" value="Pkinase"/>
    <property type="match status" value="1"/>
</dbReference>
<evidence type="ECO:0000313" key="10">
    <source>
        <dbReference type="Proteomes" id="UP001626550"/>
    </source>
</evidence>
<dbReference type="SUPFAM" id="SSF56112">
    <property type="entry name" value="Protein kinase-like (PK-like)"/>
    <property type="match status" value="1"/>
</dbReference>
<keyword evidence="5 6" id="KW-0067">ATP-binding</keyword>
<evidence type="ECO:0000256" key="5">
    <source>
        <dbReference type="ARBA" id="ARBA00022840"/>
    </source>
</evidence>
<reference evidence="9 10" key="1">
    <citation type="submission" date="2024-11" db="EMBL/GenBank/DDBJ databases">
        <title>Adaptive evolution of stress response genes in parasites aligns with host niche diversity.</title>
        <authorList>
            <person name="Hahn C."/>
            <person name="Resl P."/>
        </authorList>
    </citation>
    <scope>NUCLEOTIDE SEQUENCE [LARGE SCALE GENOMIC DNA]</scope>
    <source>
        <strain evidence="9">EGGRZ-B1_66</strain>
        <tissue evidence="9">Body</tissue>
    </source>
</reference>
<accession>A0ABD2PJY3</accession>
<evidence type="ECO:0000313" key="9">
    <source>
        <dbReference type="EMBL" id="KAL3306882.1"/>
    </source>
</evidence>
<dbReference type="PROSITE" id="PS50011">
    <property type="entry name" value="PROTEIN_KINASE_DOM"/>
    <property type="match status" value="1"/>
</dbReference>
<dbReference type="InterPro" id="IPR008271">
    <property type="entry name" value="Ser/Thr_kinase_AS"/>
</dbReference>
<comment type="caution">
    <text evidence="9">The sequence shown here is derived from an EMBL/GenBank/DDBJ whole genome shotgun (WGS) entry which is preliminary data.</text>
</comment>
<proteinExistence type="inferred from homology"/>
<evidence type="ECO:0000259" key="8">
    <source>
        <dbReference type="PROSITE" id="PS50011"/>
    </source>
</evidence>
<feature type="binding site" evidence="6">
    <location>
        <position position="30"/>
    </location>
    <ligand>
        <name>ATP</name>
        <dbReference type="ChEBI" id="CHEBI:30616"/>
    </ligand>
</feature>
<keyword evidence="10" id="KW-1185">Reference proteome</keyword>
<dbReference type="PANTHER" id="PTHR24345">
    <property type="entry name" value="SERINE/THREONINE-PROTEIN KINASE PLK"/>
    <property type="match status" value="1"/>
</dbReference>
<comment type="similarity">
    <text evidence="7">Belongs to the protein kinase superfamily.</text>
</comment>
<dbReference type="Proteomes" id="UP001626550">
    <property type="component" value="Unassembled WGS sequence"/>
</dbReference>
<dbReference type="SMART" id="SM00220">
    <property type="entry name" value="S_TKc"/>
    <property type="match status" value="1"/>
</dbReference>
<dbReference type="AlphaFoldDB" id="A0ABD2PJY3"/>
<keyword evidence="3 6" id="KW-0547">Nucleotide-binding</keyword>
<dbReference type="GO" id="GO:0005524">
    <property type="term" value="F:ATP binding"/>
    <property type="evidence" value="ECO:0007669"/>
    <property type="project" value="UniProtKB-UniRule"/>
</dbReference>
<name>A0ABD2PJY3_9PLAT</name>
<dbReference type="PROSITE" id="PS00107">
    <property type="entry name" value="PROTEIN_KINASE_ATP"/>
    <property type="match status" value="1"/>
</dbReference>
<dbReference type="CDD" id="cd00180">
    <property type="entry name" value="PKc"/>
    <property type="match status" value="1"/>
</dbReference>
<dbReference type="PANTHER" id="PTHR24345:SF0">
    <property type="entry name" value="CELL CYCLE SERINE_THREONINE-PROTEIN KINASE CDC5_MSD2"/>
    <property type="match status" value="1"/>
</dbReference>
<keyword evidence="1 7" id="KW-0723">Serine/threonine-protein kinase</keyword>
<dbReference type="InterPro" id="IPR017441">
    <property type="entry name" value="Protein_kinase_ATP_BS"/>
</dbReference>
<evidence type="ECO:0000256" key="1">
    <source>
        <dbReference type="ARBA" id="ARBA00022527"/>
    </source>
</evidence>
<dbReference type="Gene3D" id="1.10.510.10">
    <property type="entry name" value="Transferase(Phosphotransferase) domain 1"/>
    <property type="match status" value="1"/>
</dbReference>
<keyword evidence="2" id="KW-0808">Transferase</keyword>
<feature type="domain" description="Protein kinase" evidence="8">
    <location>
        <begin position="1"/>
        <end position="259"/>
    </location>
</feature>
<feature type="non-terminal residue" evidence="9">
    <location>
        <position position="259"/>
    </location>
</feature>
<evidence type="ECO:0000256" key="2">
    <source>
        <dbReference type="ARBA" id="ARBA00022679"/>
    </source>
</evidence>
<dbReference type="EMBL" id="JBJKFK010009227">
    <property type="protein sequence ID" value="KAL3306882.1"/>
    <property type="molecule type" value="Genomic_DNA"/>
</dbReference>
<evidence type="ECO:0000256" key="7">
    <source>
        <dbReference type="RuleBase" id="RU000304"/>
    </source>
</evidence>
<protein>
    <submittedName>
        <fullName evidence="9">Cell cycle serine/threonine-protein kinase cdc5/MSD2</fullName>
    </submittedName>
</protein>
<organism evidence="9 10">
    <name type="scientific">Cichlidogyrus casuarinus</name>
    <dbReference type="NCBI Taxonomy" id="1844966"/>
    <lineage>
        <taxon>Eukaryota</taxon>
        <taxon>Metazoa</taxon>
        <taxon>Spiralia</taxon>
        <taxon>Lophotrochozoa</taxon>
        <taxon>Platyhelminthes</taxon>
        <taxon>Monogenea</taxon>
        <taxon>Monopisthocotylea</taxon>
        <taxon>Dactylogyridea</taxon>
        <taxon>Ancyrocephalidae</taxon>
        <taxon>Cichlidogyrus</taxon>
    </lineage>
</organism>
<dbReference type="InterPro" id="IPR000719">
    <property type="entry name" value="Prot_kinase_dom"/>
</dbReference>
<dbReference type="GO" id="GO:0004674">
    <property type="term" value="F:protein serine/threonine kinase activity"/>
    <property type="evidence" value="ECO:0007669"/>
    <property type="project" value="UniProtKB-KW"/>
</dbReference>